<sequence>MSKKILLITPRFPIPTSGACEQDRMEGIKQLKRLGYDVQVIGKIFDFQSKEDILNFSKEYNIPIHLVPYRYNQKMKYFEKLKYLLKRILWPPFWDGSVYEYDDLIIKRKMEEILNSWKPEIVWFDYTFMLPLYPIARRYGCKIITHSLIYDPNNLLEEEGYSFVNILKSKIKTLTEFVSIKKSDYFFAITPDENILYKKLGAKKIKTLPLRALSNFIGKNNNIQDKKVLNVFFMGSTYNVKHNLQAVKFVIEEVAPLANKKYPGKFKFFITGGKLPEYLKNQCNEISSISYVGFVDDLNKFLDGMDIALIPSLSGAGMQQKIFEPIVRGFPTIVSERGLAGYSFECGQDILCAKSKEEFVLALGKLLDINFRKEISLKAVEKSKDLFSNEKYDSLVLEALK</sequence>
<accession>A0A1F6LJ51</accession>
<dbReference type="AlphaFoldDB" id="A0A1F6LJ51"/>
<dbReference type="Pfam" id="PF13692">
    <property type="entry name" value="Glyco_trans_1_4"/>
    <property type="match status" value="1"/>
</dbReference>
<proteinExistence type="predicted"/>
<dbReference type="SUPFAM" id="SSF53756">
    <property type="entry name" value="UDP-Glycosyltransferase/glycogen phosphorylase"/>
    <property type="match status" value="1"/>
</dbReference>
<gene>
    <name evidence="1" type="ORF">A2725_01210</name>
</gene>
<dbReference type="Gene3D" id="3.40.50.2000">
    <property type="entry name" value="Glycogen Phosphorylase B"/>
    <property type="match status" value="2"/>
</dbReference>
<evidence type="ECO:0008006" key="3">
    <source>
        <dbReference type="Google" id="ProtNLM"/>
    </source>
</evidence>
<protein>
    <recommendedName>
        <fullName evidence="3">Glycosyltransferase subfamily 4-like N-terminal domain-containing protein</fullName>
    </recommendedName>
</protein>
<name>A0A1F6LJ51_9BACT</name>
<comment type="caution">
    <text evidence="1">The sequence shown here is derived from an EMBL/GenBank/DDBJ whole genome shotgun (WGS) entry which is preliminary data.</text>
</comment>
<organism evidence="1 2">
    <name type="scientific">Candidatus Magasanikbacteria bacterium RIFCSPHIGHO2_01_FULL_33_34</name>
    <dbReference type="NCBI Taxonomy" id="1798671"/>
    <lineage>
        <taxon>Bacteria</taxon>
        <taxon>Candidatus Magasanikiibacteriota</taxon>
    </lineage>
</organism>
<evidence type="ECO:0000313" key="1">
    <source>
        <dbReference type="EMBL" id="OGH59428.1"/>
    </source>
</evidence>
<dbReference type="Proteomes" id="UP000177067">
    <property type="component" value="Unassembled WGS sequence"/>
</dbReference>
<evidence type="ECO:0000313" key="2">
    <source>
        <dbReference type="Proteomes" id="UP000177067"/>
    </source>
</evidence>
<reference evidence="1 2" key="1">
    <citation type="journal article" date="2016" name="Nat. Commun.">
        <title>Thousands of microbial genomes shed light on interconnected biogeochemical processes in an aquifer system.</title>
        <authorList>
            <person name="Anantharaman K."/>
            <person name="Brown C.T."/>
            <person name="Hug L.A."/>
            <person name="Sharon I."/>
            <person name="Castelle C.J."/>
            <person name="Probst A.J."/>
            <person name="Thomas B.C."/>
            <person name="Singh A."/>
            <person name="Wilkins M.J."/>
            <person name="Karaoz U."/>
            <person name="Brodie E.L."/>
            <person name="Williams K.H."/>
            <person name="Hubbard S.S."/>
            <person name="Banfield J.F."/>
        </authorList>
    </citation>
    <scope>NUCLEOTIDE SEQUENCE [LARGE SCALE GENOMIC DNA]</scope>
</reference>
<dbReference type="EMBL" id="MFPS01000007">
    <property type="protein sequence ID" value="OGH59428.1"/>
    <property type="molecule type" value="Genomic_DNA"/>
</dbReference>